<protein>
    <submittedName>
        <fullName evidence="1">DNA mismatch repair protein MutT</fullName>
    </submittedName>
</protein>
<keyword evidence="2" id="KW-1185">Reference proteome</keyword>
<dbReference type="SUPFAM" id="SSF55811">
    <property type="entry name" value="Nudix"/>
    <property type="match status" value="1"/>
</dbReference>
<name>A0A402A604_9CHLR</name>
<comment type="caution">
    <text evidence="1">The sequence shown here is derived from an EMBL/GenBank/DDBJ whole genome shotgun (WGS) entry which is preliminary data.</text>
</comment>
<dbReference type="AlphaFoldDB" id="A0A402A604"/>
<sequence>MQSLSKVRTAGVYVKVAGFFPFQVGPTQRGDTLGVIRLGGHREADETGWECAAREAFEEASLRVMPLHPPATYWVEVTEPPVFQVGSWNAGPPDEVAPILVSTRKEESMTPIYLGYTHDTPQPSAEAKALLLLRPEDIHQLVLGTITLGSYLDMGGKALFKEDLPTDFVLEPFPHLRFLHQLILIHPEITQSSERSYR</sequence>
<dbReference type="Gene3D" id="3.90.79.10">
    <property type="entry name" value="Nucleoside Triphosphate Pyrophosphohydrolase"/>
    <property type="match status" value="1"/>
</dbReference>
<proteinExistence type="predicted"/>
<dbReference type="InterPro" id="IPR015797">
    <property type="entry name" value="NUDIX_hydrolase-like_dom_sf"/>
</dbReference>
<evidence type="ECO:0000313" key="2">
    <source>
        <dbReference type="Proteomes" id="UP000287352"/>
    </source>
</evidence>
<dbReference type="Proteomes" id="UP000287352">
    <property type="component" value="Unassembled WGS sequence"/>
</dbReference>
<accession>A0A402A604</accession>
<organism evidence="1 2">
    <name type="scientific">Tengunoibacter tsumagoiensis</name>
    <dbReference type="NCBI Taxonomy" id="2014871"/>
    <lineage>
        <taxon>Bacteria</taxon>
        <taxon>Bacillati</taxon>
        <taxon>Chloroflexota</taxon>
        <taxon>Ktedonobacteria</taxon>
        <taxon>Ktedonobacterales</taxon>
        <taxon>Dictyobacteraceae</taxon>
        <taxon>Tengunoibacter</taxon>
    </lineage>
</organism>
<dbReference type="EMBL" id="BIFR01000002">
    <property type="protein sequence ID" value="GCE14550.1"/>
    <property type="molecule type" value="Genomic_DNA"/>
</dbReference>
<evidence type="ECO:0000313" key="1">
    <source>
        <dbReference type="EMBL" id="GCE14550.1"/>
    </source>
</evidence>
<reference evidence="2" key="1">
    <citation type="submission" date="2018-12" db="EMBL/GenBank/DDBJ databases">
        <title>Tengunoibacter tsumagoiensis gen. nov., sp. nov., Dictyobacter kobayashii sp. nov., D. alpinus sp. nov., and D. joshuensis sp. nov. and description of Dictyobacteraceae fam. nov. within the order Ktedonobacterales isolated from Tengu-no-mugimeshi.</title>
        <authorList>
            <person name="Wang C.M."/>
            <person name="Zheng Y."/>
            <person name="Sakai Y."/>
            <person name="Toyoda A."/>
            <person name="Minakuchi Y."/>
            <person name="Abe K."/>
            <person name="Yokota A."/>
            <person name="Yabe S."/>
        </authorList>
    </citation>
    <scope>NUCLEOTIDE SEQUENCE [LARGE SCALE GENOMIC DNA]</scope>
    <source>
        <strain evidence="2">Uno3</strain>
    </source>
</reference>
<gene>
    <name evidence="1" type="ORF">KTT_44090</name>
</gene>